<evidence type="ECO:0000256" key="1">
    <source>
        <dbReference type="ARBA" id="ARBA00004141"/>
    </source>
</evidence>
<evidence type="ECO:0000256" key="2">
    <source>
        <dbReference type="ARBA" id="ARBA00022692"/>
    </source>
</evidence>
<organism evidence="6 7">
    <name type="scientific">Neocallimastix californiae</name>
    <dbReference type="NCBI Taxonomy" id="1754190"/>
    <lineage>
        <taxon>Eukaryota</taxon>
        <taxon>Fungi</taxon>
        <taxon>Fungi incertae sedis</taxon>
        <taxon>Chytridiomycota</taxon>
        <taxon>Chytridiomycota incertae sedis</taxon>
        <taxon>Neocallimastigomycetes</taxon>
        <taxon>Neocallimastigales</taxon>
        <taxon>Neocallimastigaceae</taxon>
        <taxon>Neocallimastix</taxon>
    </lineage>
</organism>
<dbReference type="AlphaFoldDB" id="A0A1Y2DAF2"/>
<dbReference type="GO" id="GO:0000139">
    <property type="term" value="C:Golgi membrane"/>
    <property type="evidence" value="ECO:0007669"/>
    <property type="project" value="InterPro"/>
</dbReference>
<dbReference type="STRING" id="1754190.A0A1Y2DAF2"/>
<feature type="transmembrane region" description="Helical" evidence="5">
    <location>
        <begin position="303"/>
        <end position="320"/>
    </location>
</feature>
<protein>
    <submittedName>
        <fullName evidence="6">Nucleotide-sugar transporter</fullName>
    </submittedName>
</protein>
<keyword evidence="6" id="KW-0813">Transport</keyword>
<dbReference type="NCBIfam" id="TIGR00803">
    <property type="entry name" value="nst"/>
    <property type="match status" value="1"/>
</dbReference>
<keyword evidence="7" id="KW-1185">Reference proteome</keyword>
<keyword evidence="4 5" id="KW-0472">Membrane</keyword>
<evidence type="ECO:0000256" key="5">
    <source>
        <dbReference type="SAM" id="Phobius"/>
    </source>
</evidence>
<keyword evidence="3 5" id="KW-1133">Transmembrane helix</keyword>
<proteinExistence type="predicted"/>
<keyword evidence="6" id="KW-0762">Sugar transport</keyword>
<reference evidence="6 7" key="1">
    <citation type="submission" date="2016-08" db="EMBL/GenBank/DDBJ databases">
        <title>A Parts List for Fungal Cellulosomes Revealed by Comparative Genomics.</title>
        <authorList>
            <consortium name="DOE Joint Genome Institute"/>
            <person name="Haitjema C.H."/>
            <person name="Gilmore S.P."/>
            <person name="Henske J.K."/>
            <person name="Solomon K.V."/>
            <person name="De Groot R."/>
            <person name="Kuo A."/>
            <person name="Mondo S.J."/>
            <person name="Salamov A.A."/>
            <person name="Labutti K."/>
            <person name="Zhao Z."/>
            <person name="Chiniquy J."/>
            <person name="Barry K."/>
            <person name="Brewer H.M."/>
            <person name="Purvine S.O."/>
            <person name="Wright A.T."/>
            <person name="Boxma B."/>
            <person name="Van Alen T."/>
            <person name="Hackstein J.H."/>
            <person name="Baker S.E."/>
            <person name="Grigoriev I.V."/>
            <person name="O'Malley M.A."/>
        </authorList>
    </citation>
    <scope>NUCLEOTIDE SEQUENCE [LARGE SCALE GENOMIC DNA]</scope>
    <source>
        <strain evidence="6 7">G1</strain>
    </source>
</reference>
<feature type="transmembrane region" description="Helical" evidence="5">
    <location>
        <begin position="280"/>
        <end position="297"/>
    </location>
</feature>
<feature type="transmembrane region" description="Helical" evidence="5">
    <location>
        <begin position="143"/>
        <end position="160"/>
    </location>
</feature>
<accession>A0A1Y2DAF2</accession>
<feature type="transmembrane region" description="Helical" evidence="5">
    <location>
        <begin position="251"/>
        <end position="273"/>
    </location>
</feature>
<feature type="transmembrane region" description="Helical" evidence="5">
    <location>
        <begin position="12"/>
        <end position="30"/>
    </location>
</feature>
<dbReference type="PIRSF" id="PIRSF005799">
    <property type="entry name" value="UDP-gal_transpt"/>
    <property type="match status" value="1"/>
</dbReference>
<feature type="transmembrane region" description="Helical" evidence="5">
    <location>
        <begin position="115"/>
        <end position="136"/>
    </location>
</feature>
<comment type="subcellular location">
    <subcellularLocation>
        <location evidence="1">Membrane</location>
        <topology evidence="1">Multi-pass membrane protein</topology>
    </subcellularLocation>
</comment>
<feature type="transmembrane region" description="Helical" evidence="5">
    <location>
        <begin position="180"/>
        <end position="200"/>
    </location>
</feature>
<evidence type="ECO:0000313" key="7">
    <source>
        <dbReference type="Proteomes" id="UP000193920"/>
    </source>
</evidence>
<dbReference type="InterPro" id="IPR007271">
    <property type="entry name" value="Nuc_sug_transpt"/>
</dbReference>
<feature type="transmembrane region" description="Helical" evidence="5">
    <location>
        <begin position="220"/>
        <end position="239"/>
    </location>
</feature>
<dbReference type="EMBL" id="MCOG01000074">
    <property type="protein sequence ID" value="ORY56251.1"/>
    <property type="molecule type" value="Genomic_DNA"/>
</dbReference>
<dbReference type="GO" id="GO:0015165">
    <property type="term" value="F:pyrimidine nucleotide-sugar transmembrane transporter activity"/>
    <property type="evidence" value="ECO:0007669"/>
    <property type="project" value="InterPro"/>
</dbReference>
<keyword evidence="2 5" id="KW-0812">Transmembrane</keyword>
<evidence type="ECO:0000313" key="6">
    <source>
        <dbReference type="EMBL" id="ORY56251.1"/>
    </source>
</evidence>
<comment type="caution">
    <text evidence="6">The sequence shown here is derived from an EMBL/GenBank/DDBJ whole genome shotgun (WGS) entry which is preliminary data.</text>
</comment>
<dbReference type="InterPro" id="IPR037185">
    <property type="entry name" value="EmrE-like"/>
</dbReference>
<name>A0A1Y2DAF2_9FUNG</name>
<sequence>MFKKLEVNLKYISLIILIIQNSFTVFVIRYSKTLPDKYLTSTAVVCSEFIKLITSLFVHIYLRIYEAEPGTYNIKILLNELFGKESECLKVIIPAVLYLLQNNLIYYSASKLDAATFQITYQMKLIMTAIFSVLILKRRIYRHQWISIFLLAFGIALVQFPTGDSKSLSIEDENAALDKVFGFLSVIVACLSSGLAGVYFEKILKKSKVTLWARNVQLSLCSIIFGLIFGCLLIDGNAIKENGFFGGYTRWTILAILCQSFGGIIVSLVVKYADNILKGFANSISIILSCAISYLFFDFNITIIFIIGCIMVLYSTYLYSKPSKENIDTKYSELTLLPLKEEV</sequence>
<dbReference type="PANTHER" id="PTHR10231">
    <property type="entry name" value="NUCLEOTIDE-SUGAR TRANSMEMBRANE TRANSPORTER"/>
    <property type="match status" value="1"/>
</dbReference>
<evidence type="ECO:0000256" key="4">
    <source>
        <dbReference type="ARBA" id="ARBA00023136"/>
    </source>
</evidence>
<dbReference type="SUPFAM" id="SSF103481">
    <property type="entry name" value="Multidrug resistance efflux transporter EmrE"/>
    <property type="match status" value="1"/>
</dbReference>
<evidence type="ECO:0000256" key="3">
    <source>
        <dbReference type="ARBA" id="ARBA00022989"/>
    </source>
</evidence>
<dbReference type="OrthoDB" id="408493at2759"/>
<dbReference type="Pfam" id="PF04142">
    <property type="entry name" value="Nuc_sug_transp"/>
    <property type="match status" value="1"/>
</dbReference>
<dbReference type="Proteomes" id="UP000193920">
    <property type="component" value="Unassembled WGS sequence"/>
</dbReference>
<gene>
    <name evidence="6" type="ORF">LY90DRAFT_669435</name>
</gene>